<feature type="domain" description="CCHC-type" evidence="2">
    <location>
        <begin position="206"/>
        <end position="221"/>
    </location>
</feature>
<keyword evidence="1" id="KW-0863">Zinc-finger</keyword>
<evidence type="ECO:0000256" key="1">
    <source>
        <dbReference type="PROSITE-ProRule" id="PRU00047"/>
    </source>
</evidence>
<protein>
    <submittedName>
        <fullName evidence="4">Uncharacterized protein LOC117241492</fullName>
    </submittedName>
</protein>
<evidence type="ECO:0000259" key="2">
    <source>
        <dbReference type="PROSITE" id="PS50158"/>
    </source>
</evidence>
<accession>A0A6J3LCG8</accession>
<dbReference type="GO" id="GO:0003676">
    <property type="term" value="F:nucleic acid binding"/>
    <property type="evidence" value="ECO:0007669"/>
    <property type="project" value="InterPro"/>
</dbReference>
<dbReference type="AlphaFoldDB" id="A0A6J3LCG8"/>
<name>A0A6J3LCG8_9HYME</name>
<keyword evidence="1" id="KW-0862">Zinc</keyword>
<evidence type="ECO:0000313" key="3">
    <source>
        <dbReference type="Proteomes" id="UP000504631"/>
    </source>
</evidence>
<keyword evidence="1" id="KW-0479">Metal-binding</keyword>
<dbReference type="SMART" id="SM00343">
    <property type="entry name" value="ZnF_C2HC"/>
    <property type="match status" value="2"/>
</dbReference>
<sequence>MRDHPLKNSALYSALNRALEGPAAYWLTQIMNGDELTWPDFKEQFAVHFGGQEVAAASLIKVAEELPRDGETPGAYGNRIITLLGSKWRNSTREEVLAATALHLLGSRDERFKRLALMSDITSVKQFQREMKPFLYTEWPTPPPWKSLASSGNKRGRSPAPWTRCGHCGIYGHPTFECRKRAKWEPKKDPRRPEESRPAAPPKALCFHCHMPGHIASRCPSRREEKHCPEDERRVDACVVEAPTGRLSQQATHEDV</sequence>
<dbReference type="GO" id="GO:0008270">
    <property type="term" value="F:zinc ion binding"/>
    <property type="evidence" value="ECO:0007669"/>
    <property type="project" value="UniProtKB-KW"/>
</dbReference>
<dbReference type="InterPro" id="IPR036875">
    <property type="entry name" value="Znf_CCHC_sf"/>
</dbReference>
<dbReference type="PROSITE" id="PS50158">
    <property type="entry name" value="ZF_CCHC"/>
    <property type="match status" value="1"/>
</dbReference>
<evidence type="ECO:0000313" key="4">
    <source>
        <dbReference type="RefSeq" id="XP_033363298.1"/>
    </source>
</evidence>
<dbReference type="RefSeq" id="XP_033363298.1">
    <property type="nucleotide sequence ID" value="XM_033507407.1"/>
</dbReference>
<dbReference type="KEGG" id="bvk:117241492"/>
<dbReference type="GeneID" id="117241492"/>
<dbReference type="Gene3D" id="4.10.60.10">
    <property type="entry name" value="Zinc finger, CCHC-type"/>
    <property type="match status" value="1"/>
</dbReference>
<gene>
    <name evidence="4" type="primary">LOC117241492</name>
</gene>
<proteinExistence type="predicted"/>
<reference evidence="4" key="1">
    <citation type="submission" date="2025-08" db="UniProtKB">
        <authorList>
            <consortium name="RefSeq"/>
        </authorList>
    </citation>
    <scope>IDENTIFICATION</scope>
    <source>
        <tissue evidence="4">Muscle</tissue>
    </source>
</reference>
<organism evidence="3 4">
    <name type="scientific">Bombus vosnesenskii</name>
    <dbReference type="NCBI Taxonomy" id="207650"/>
    <lineage>
        <taxon>Eukaryota</taxon>
        <taxon>Metazoa</taxon>
        <taxon>Ecdysozoa</taxon>
        <taxon>Arthropoda</taxon>
        <taxon>Hexapoda</taxon>
        <taxon>Insecta</taxon>
        <taxon>Pterygota</taxon>
        <taxon>Neoptera</taxon>
        <taxon>Endopterygota</taxon>
        <taxon>Hymenoptera</taxon>
        <taxon>Apocrita</taxon>
        <taxon>Aculeata</taxon>
        <taxon>Apoidea</taxon>
        <taxon>Anthophila</taxon>
        <taxon>Apidae</taxon>
        <taxon>Bombus</taxon>
        <taxon>Pyrobombus</taxon>
    </lineage>
</organism>
<dbReference type="SUPFAM" id="SSF57756">
    <property type="entry name" value="Retrovirus zinc finger-like domains"/>
    <property type="match status" value="1"/>
</dbReference>
<dbReference type="Proteomes" id="UP000504631">
    <property type="component" value="Unplaced"/>
</dbReference>
<keyword evidence="3" id="KW-1185">Reference proteome</keyword>
<dbReference type="InterPro" id="IPR001878">
    <property type="entry name" value="Znf_CCHC"/>
</dbReference>